<keyword evidence="6" id="KW-1185">Reference proteome</keyword>
<dbReference type="GO" id="GO:0000155">
    <property type="term" value="F:phosphorelay sensor kinase activity"/>
    <property type="evidence" value="ECO:0007669"/>
    <property type="project" value="TreeGrafter"/>
</dbReference>
<evidence type="ECO:0000256" key="1">
    <source>
        <dbReference type="ARBA" id="ARBA00000085"/>
    </source>
</evidence>
<evidence type="ECO:0000313" key="6">
    <source>
        <dbReference type="Proteomes" id="UP000450676"/>
    </source>
</evidence>
<dbReference type="PROSITE" id="PS50109">
    <property type="entry name" value="HIS_KIN"/>
    <property type="match status" value="1"/>
</dbReference>
<organism evidence="5 6">
    <name type="scientific">Pseudoduganella aquatica</name>
    <dbReference type="NCBI Taxonomy" id="2660641"/>
    <lineage>
        <taxon>Bacteria</taxon>
        <taxon>Pseudomonadati</taxon>
        <taxon>Pseudomonadota</taxon>
        <taxon>Betaproteobacteria</taxon>
        <taxon>Burkholderiales</taxon>
        <taxon>Oxalobacteraceae</taxon>
        <taxon>Telluria group</taxon>
        <taxon>Pseudoduganella</taxon>
    </lineage>
</organism>
<dbReference type="EMBL" id="WWCU01000002">
    <property type="protein sequence ID" value="MYN06242.1"/>
    <property type="molecule type" value="Genomic_DNA"/>
</dbReference>
<dbReference type="Gene3D" id="3.30.565.10">
    <property type="entry name" value="Histidine kinase-like ATPase, C-terminal domain"/>
    <property type="match status" value="1"/>
</dbReference>
<dbReference type="PRINTS" id="PR00344">
    <property type="entry name" value="BCTRLSENSOR"/>
</dbReference>
<dbReference type="PANTHER" id="PTHR43547">
    <property type="entry name" value="TWO-COMPONENT HISTIDINE KINASE"/>
    <property type="match status" value="1"/>
</dbReference>
<comment type="caution">
    <text evidence="5">The sequence shown here is derived from an EMBL/GenBank/DDBJ whole genome shotgun (WGS) entry which is preliminary data.</text>
</comment>
<gene>
    <name evidence="5" type="ORF">GTP77_02705</name>
</gene>
<evidence type="ECO:0000313" key="5">
    <source>
        <dbReference type="EMBL" id="MYN06242.1"/>
    </source>
</evidence>
<dbReference type="InterPro" id="IPR005467">
    <property type="entry name" value="His_kinase_dom"/>
</dbReference>
<evidence type="ECO:0000256" key="2">
    <source>
        <dbReference type="ARBA" id="ARBA00012438"/>
    </source>
</evidence>
<keyword evidence="5" id="KW-0418">Kinase</keyword>
<dbReference type="PANTHER" id="PTHR43547:SF2">
    <property type="entry name" value="HYBRID SIGNAL TRANSDUCTION HISTIDINE KINASE C"/>
    <property type="match status" value="1"/>
</dbReference>
<comment type="catalytic activity">
    <reaction evidence="1">
        <text>ATP + protein L-histidine = ADP + protein N-phospho-L-histidine.</text>
        <dbReference type="EC" id="2.7.13.3"/>
    </reaction>
</comment>
<proteinExistence type="predicted"/>
<keyword evidence="5" id="KW-0808">Transferase</keyword>
<feature type="domain" description="Histidine kinase" evidence="4">
    <location>
        <begin position="163"/>
        <end position="373"/>
    </location>
</feature>
<evidence type="ECO:0000259" key="4">
    <source>
        <dbReference type="PROSITE" id="PS50109"/>
    </source>
</evidence>
<reference evidence="5 6" key="1">
    <citation type="submission" date="2019-12" db="EMBL/GenBank/DDBJ databases">
        <title>Novel species isolated from a subtropical stream in China.</title>
        <authorList>
            <person name="Lu H."/>
        </authorList>
    </citation>
    <scope>NUCLEOTIDE SEQUENCE [LARGE SCALE GENOMIC DNA]</scope>
    <source>
        <strain evidence="5 6">FT127W</strain>
    </source>
</reference>
<protein>
    <recommendedName>
        <fullName evidence="2">histidine kinase</fullName>
        <ecNumber evidence="2">2.7.13.3</ecNumber>
    </recommendedName>
</protein>
<name>A0A7X4H9L7_9BURK</name>
<dbReference type="EC" id="2.7.13.3" evidence="2"/>
<dbReference type="Pfam" id="PF02518">
    <property type="entry name" value="HATPase_c"/>
    <property type="match status" value="1"/>
</dbReference>
<dbReference type="Proteomes" id="UP000450676">
    <property type="component" value="Unassembled WGS sequence"/>
</dbReference>
<dbReference type="AlphaFoldDB" id="A0A7X4H9L7"/>
<sequence>MHTFLSDSRSDLIERCKAKVLQRQAPSVTQVQLEYGIPLFLDQLIRTLQAEQGDGQAESLRISGPAGGALSASEIGVTAAQHGKELLTLGFTVNEAVHTYGDLCQAITDLAVESGTPFEVDEFRTLNRCLDNAIADAVTEFSRQRESDISDQHTSDANKRLGYLAHEARNMLGTALLAHTALRSGNLSLQGATSTILERSLHGLAGLIDGALDEIRVLHQQTEAAPVFALDEFISEVHGTAELTARSRGCTLVASPVQAGLAIAGNRALLLAAVANLLQNAFKFSPPHSQVTLLAMAAGERILIEVHDHCGGLPAGAAASMFQPFSQHGKDRSGLGLGLTIAQNAVIASGGTLSVRDVPGTGCVFTVNLPRCSLPG</sequence>
<dbReference type="InterPro" id="IPR003594">
    <property type="entry name" value="HATPase_dom"/>
</dbReference>
<dbReference type="InterPro" id="IPR036890">
    <property type="entry name" value="HATPase_C_sf"/>
</dbReference>
<evidence type="ECO:0000256" key="3">
    <source>
        <dbReference type="ARBA" id="ARBA00022553"/>
    </source>
</evidence>
<accession>A0A7X4H9L7</accession>
<keyword evidence="3" id="KW-0597">Phosphoprotein</keyword>
<dbReference type="SMART" id="SM00387">
    <property type="entry name" value="HATPase_c"/>
    <property type="match status" value="1"/>
</dbReference>
<dbReference type="SUPFAM" id="SSF55874">
    <property type="entry name" value="ATPase domain of HSP90 chaperone/DNA topoisomerase II/histidine kinase"/>
    <property type="match status" value="1"/>
</dbReference>
<dbReference type="InterPro" id="IPR004358">
    <property type="entry name" value="Sig_transdc_His_kin-like_C"/>
</dbReference>